<sequence>MKIQNLQNELSKRKLQMGEYFRIAFDVLKVFVKENKLWTIFFLVANIFLLFLNSIVIRAISNDNFLVLIMMFLIVVYIGLFYAVLITKVAQRIENTKEYDLKNIVTKYLIIFGICTAILAIFFRILIVLGWANFILIWMIGSGGGISDTAAITILLVIKGILIIPLTLLILFLLSKVAYFIQAYYIRNMSFSKAFQYNLQISKNNKLRILTPVIILAILDFIVKIPFLSDLFGILNYFLLMPFTIFSLEIFELPLFVAYPLSVIFGIISSFLLIFMITIAVIVFLNVEYNYLKKQDKNLQ</sequence>
<keyword evidence="1" id="KW-0472">Membrane</keyword>
<feature type="transmembrane region" description="Helical" evidence="1">
    <location>
        <begin position="37"/>
        <end position="60"/>
    </location>
</feature>
<keyword evidence="1" id="KW-0812">Transmembrane</keyword>
<evidence type="ECO:0000256" key="1">
    <source>
        <dbReference type="SAM" id="Phobius"/>
    </source>
</evidence>
<protein>
    <recommendedName>
        <fullName evidence="4">Glycerophosphoryl diester phosphodiesterase membrane domain-containing protein</fullName>
    </recommendedName>
</protein>
<feature type="transmembrane region" description="Helical" evidence="1">
    <location>
        <begin position="207"/>
        <end position="228"/>
    </location>
</feature>
<evidence type="ECO:0000313" key="2">
    <source>
        <dbReference type="EMBL" id="BBM59507.1"/>
    </source>
</evidence>
<dbReference type="KEGG" id="lhg:JMUB5056_1091"/>
<dbReference type="AlphaFoldDB" id="A0A510L7A0"/>
<evidence type="ECO:0008006" key="4">
    <source>
        <dbReference type="Google" id="ProtNLM"/>
    </source>
</evidence>
<feature type="transmembrane region" description="Helical" evidence="1">
    <location>
        <begin position="263"/>
        <end position="285"/>
    </location>
</feature>
<feature type="transmembrane region" description="Helical" evidence="1">
    <location>
        <begin position="66"/>
        <end position="87"/>
    </location>
</feature>
<dbReference type="Proteomes" id="UP000321561">
    <property type="component" value="Chromosome"/>
</dbReference>
<gene>
    <name evidence="2" type="ORF">JMUB5056_1091</name>
</gene>
<feature type="transmembrane region" description="Helical" evidence="1">
    <location>
        <begin position="108"/>
        <end position="141"/>
    </location>
</feature>
<keyword evidence="1" id="KW-1133">Transmembrane helix</keyword>
<name>A0A510L7A0_9FUSO</name>
<accession>A0A510L7A0</accession>
<reference evidence="2 3" key="1">
    <citation type="submission" date="2019-07" db="EMBL/GenBank/DDBJ databases">
        <title>Complete Genome Sequence of Leptotrichia hongkongensis Strain JMUB5056.</title>
        <authorList>
            <person name="Watanabe S."/>
            <person name="Cui L."/>
        </authorList>
    </citation>
    <scope>NUCLEOTIDE SEQUENCE [LARGE SCALE GENOMIC DNA]</scope>
    <source>
        <strain evidence="2 3">JMUB5056</strain>
    </source>
</reference>
<organism evidence="2 3">
    <name type="scientific">Leptotrichia hongkongensis</name>
    <dbReference type="NCBI Taxonomy" id="554406"/>
    <lineage>
        <taxon>Bacteria</taxon>
        <taxon>Fusobacteriati</taxon>
        <taxon>Fusobacteriota</taxon>
        <taxon>Fusobacteriia</taxon>
        <taxon>Fusobacteriales</taxon>
        <taxon>Leptotrichiaceae</taxon>
        <taxon>Leptotrichia</taxon>
    </lineage>
</organism>
<dbReference type="OrthoDB" id="82430at2"/>
<dbReference type="RefSeq" id="WP_147005557.1">
    <property type="nucleotide sequence ID" value="NZ_AP019846.1"/>
</dbReference>
<dbReference type="EMBL" id="AP019846">
    <property type="protein sequence ID" value="BBM59507.1"/>
    <property type="molecule type" value="Genomic_DNA"/>
</dbReference>
<evidence type="ECO:0000313" key="3">
    <source>
        <dbReference type="Proteomes" id="UP000321561"/>
    </source>
</evidence>
<proteinExistence type="predicted"/>
<feature type="transmembrane region" description="Helical" evidence="1">
    <location>
        <begin position="234"/>
        <end position="251"/>
    </location>
</feature>
<feature type="transmembrane region" description="Helical" evidence="1">
    <location>
        <begin position="161"/>
        <end position="186"/>
    </location>
</feature>